<dbReference type="SUPFAM" id="SSF53448">
    <property type="entry name" value="Nucleotide-diphospho-sugar transferases"/>
    <property type="match status" value="1"/>
</dbReference>
<dbReference type="PANTHER" id="PTHR43630:SF2">
    <property type="entry name" value="GLYCOSYLTRANSFERASE"/>
    <property type="match status" value="1"/>
</dbReference>
<proteinExistence type="predicted"/>
<dbReference type="InterPro" id="IPR011990">
    <property type="entry name" value="TPR-like_helical_dom_sf"/>
</dbReference>
<evidence type="ECO:0000313" key="2">
    <source>
        <dbReference type="EMBL" id="DAE11427.1"/>
    </source>
</evidence>
<reference evidence="2" key="1">
    <citation type="journal article" date="2021" name="Proc. Natl. Acad. Sci. U.S.A.">
        <title>A Catalog of Tens of Thousands of Viruses from Human Metagenomes Reveals Hidden Associations with Chronic Diseases.</title>
        <authorList>
            <person name="Tisza M.J."/>
            <person name="Buck C.B."/>
        </authorList>
    </citation>
    <scope>NUCLEOTIDE SEQUENCE</scope>
    <source>
        <strain evidence="2">Ctgsk7</strain>
    </source>
</reference>
<dbReference type="Gene3D" id="3.90.550.10">
    <property type="entry name" value="Spore Coat Polysaccharide Biosynthesis Protein SpsA, Chain A"/>
    <property type="match status" value="1"/>
</dbReference>
<sequence length="339" mass="39604">MNIQVPYKNQISGFLIVKDGIKTIKECLDALAQIASEIVVVDTGSTDGTLEFLRSYSQENFKIFTYKWHDDFASARNFALKHCSCAWAFFVDADEILTPEGIACIKDLQEHDFYDKVAYWIENTEEFYYAPRLELFRTDLGLQFKGRVHEYLDGSELPQYKIGIVSTGIKHLKTVEEVHERAIKYFNIAEQALKANELNTVRDFYFYGMSAQMAGKHDLAWAAFDIAIRMHKLRPAWLISDVVNCYDSIAMYYQNNGKLQQAIETWLTSIELFPRYDIFYFVAECCVQLYQYRNASYYLSRAKELMEIQKNPCEKFFVSKLLETKFIPELEEKIKKEIV</sequence>
<dbReference type="InterPro" id="IPR001173">
    <property type="entry name" value="Glyco_trans_2-like"/>
</dbReference>
<dbReference type="InterPro" id="IPR029044">
    <property type="entry name" value="Nucleotide-diphossugar_trans"/>
</dbReference>
<dbReference type="Gene3D" id="1.25.40.10">
    <property type="entry name" value="Tetratricopeptide repeat domain"/>
    <property type="match status" value="1"/>
</dbReference>
<dbReference type="CDD" id="cd02511">
    <property type="entry name" value="Beta4Glucosyltransferase"/>
    <property type="match status" value="1"/>
</dbReference>
<name>A0A8S5PY38_9CAUD</name>
<evidence type="ECO:0000259" key="1">
    <source>
        <dbReference type="Pfam" id="PF00535"/>
    </source>
</evidence>
<accession>A0A8S5PY38</accession>
<dbReference type="EMBL" id="BK015533">
    <property type="protein sequence ID" value="DAE11427.1"/>
    <property type="molecule type" value="Genomic_DNA"/>
</dbReference>
<protein>
    <submittedName>
        <fullName evidence="2">Glycosyltransferase</fullName>
    </submittedName>
</protein>
<organism evidence="2">
    <name type="scientific">Myoviridae sp. ctgsk7</name>
    <dbReference type="NCBI Taxonomy" id="2825151"/>
    <lineage>
        <taxon>Viruses</taxon>
        <taxon>Duplodnaviria</taxon>
        <taxon>Heunggongvirae</taxon>
        <taxon>Uroviricota</taxon>
        <taxon>Caudoviricetes</taxon>
    </lineage>
</organism>
<feature type="domain" description="Glycosyltransferase 2-like" evidence="1">
    <location>
        <begin position="21"/>
        <end position="118"/>
    </location>
</feature>
<dbReference type="Pfam" id="PF00535">
    <property type="entry name" value="Glycos_transf_2"/>
    <property type="match status" value="1"/>
</dbReference>
<dbReference type="PANTHER" id="PTHR43630">
    <property type="entry name" value="POLY-BETA-1,6-N-ACETYL-D-GLUCOSAMINE SYNTHASE"/>
    <property type="match status" value="1"/>
</dbReference>
<dbReference type="SUPFAM" id="SSF48452">
    <property type="entry name" value="TPR-like"/>
    <property type="match status" value="1"/>
</dbReference>